<keyword evidence="1" id="KW-0472">Membrane</keyword>
<accession>A0A212JP57</accession>
<name>A0A212JP57_9PROT</name>
<gene>
    <name evidence="2" type="ORF">KL86APRO_11395</name>
</gene>
<proteinExistence type="predicted"/>
<evidence type="ECO:0000256" key="1">
    <source>
        <dbReference type="SAM" id="Phobius"/>
    </source>
</evidence>
<evidence type="ECO:0008006" key="3">
    <source>
        <dbReference type="Google" id="ProtNLM"/>
    </source>
</evidence>
<reference evidence="2" key="1">
    <citation type="submission" date="2016-04" db="EMBL/GenBank/DDBJ databases">
        <authorList>
            <person name="Evans L.H."/>
            <person name="Alamgir A."/>
            <person name="Owens N."/>
            <person name="Weber N.D."/>
            <person name="Virtaneva K."/>
            <person name="Barbian K."/>
            <person name="Babar A."/>
            <person name="Rosenke K."/>
        </authorList>
    </citation>
    <scope>NUCLEOTIDE SEQUENCE</scope>
    <source>
        <strain evidence="2">86</strain>
    </source>
</reference>
<protein>
    <recommendedName>
        <fullName evidence="3">Motility protein B-like N-terminal domain-containing protein</fullName>
    </recommendedName>
</protein>
<organism evidence="2">
    <name type="scientific">uncultured Alphaproteobacteria bacterium</name>
    <dbReference type="NCBI Taxonomy" id="91750"/>
    <lineage>
        <taxon>Bacteria</taxon>
        <taxon>Pseudomonadati</taxon>
        <taxon>Pseudomonadota</taxon>
        <taxon>Alphaproteobacteria</taxon>
        <taxon>environmental samples</taxon>
    </lineage>
</organism>
<sequence>MTPAALTGYREPADAAPREGATVALFLALYLVLLAFFILLVAMSEGHSHKSREILEGLNSRFASRDAPGGETPSFASDLGRVVSPAEFLDAVTRVYETAIPAARIEEIVPGRVMQLSLHVDALFAHDTEILRPAQRRAFAELVASLSAPPPGLRYVVEAAFGVAEPEDLLPVASNRAARRAAIVAAAFAEEGAPPGTAAAAVEPGDPLAARLVFRVEDARGAP</sequence>
<dbReference type="AlphaFoldDB" id="A0A212JP57"/>
<dbReference type="EMBL" id="FLUO01000001">
    <property type="protein sequence ID" value="SBW01236.1"/>
    <property type="molecule type" value="Genomic_DNA"/>
</dbReference>
<feature type="transmembrane region" description="Helical" evidence="1">
    <location>
        <begin position="20"/>
        <end position="42"/>
    </location>
</feature>
<keyword evidence="1" id="KW-0812">Transmembrane</keyword>
<keyword evidence="1" id="KW-1133">Transmembrane helix</keyword>
<evidence type="ECO:0000313" key="2">
    <source>
        <dbReference type="EMBL" id="SBW01236.1"/>
    </source>
</evidence>